<reference evidence="3" key="1">
    <citation type="journal article" date="2019" name="PLoS Negl. Trop. Dis.">
        <title>Revisiting the worldwide diversity of Leptospira species in the environment.</title>
        <authorList>
            <person name="Vincent A.T."/>
            <person name="Schiettekatte O."/>
            <person name="Bourhy P."/>
            <person name="Veyrier F.J."/>
            <person name="Picardeau M."/>
        </authorList>
    </citation>
    <scope>NUCLEOTIDE SEQUENCE [LARGE SCALE GENOMIC DNA]</scope>
    <source>
        <strain evidence="3">SSS9</strain>
    </source>
</reference>
<feature type="transmembrane region" description="Helical" evidence="1">
    <location>
        <begin position="337"/>
        <end position="359"/>
    </location>
</feature>
<dbReference type="CDD" id="cd07302">
    <property type="entry name" value="CHD"/>
    <property type="match status" value="1"/>
</dbReference>
<evidence type="ECO:0000256" key="1">
    <source>
        <dbReference type="SAM" id="Phobius"/>
    </source>
</evidence>
<dbReference type="PANTHER" id="PTHR43081">
    <property type="entry name" value="ADENYLATE CYCLASE, TERMINAL-DIFFERENTIATION SPECIFIC-RELATED"/>
    <property type="match status" value="1"/>
</dbReference>
<comment type="caution">
    <text evidence="3">The sequence shown here is derived from an EMBL/GenBank/DDBJ whole genome shotgun (WGS) entry which is preliminary data.</text>
</comment>
<dbReference type="AlphaFoldDB" id="A0A4R9G160"/>
<sequence>MRKLFTVSSLLLSILLLFSFISCSSKPLALPSAQKGVLDLRSWDFSSQPILDLSGEWFYYPRSLFEDLPSSSVETFYVVPNTWSGDGYAVVKLKILMPDHPKRFAIYSKWQSTAFRLFVNGKVVAGSGIPGKTKETSVPDNSSIYYEWDSSGGESEIIFEISNFHHRMGGFWYNIQFGEAGALSKEIQSLRDWDFFLAGIFFLAGSYHLWIFFLRRIDRAPLVFALFCFVIFVRIFVTEDKFVQLYFPLSYRLSMCLEYVTMYAAMPLGMHFLRHTFPDYFPRKLILFFYAISFVFSLSLLLPFPFPTYAVPYFQGTFFLAVAVAIYVIFRALLHGAPYSIPITFAFFSLICAGTFDVLSAHQLIFTRFIIPVGLLIAIFNQAFILSSKHRDLYLEKEKLSERLMRLNDTYSRFVPLSFLEFLGKDKLEDMRPGDQIKKEMTILFADIRSFTEISESIDSKESFELLNSYISEMEPVIQSNRGFVDKYFGDAIMALFSDTDDAVSAAISMQNRILEYNLRRIEKGERAIRVGIGIHTGSLMMGIVGSGERMESTVISDAVHLASKLETLNKYYGSNILISEDTLKKLKDANRFILRRLDRLRFKGKTENLNIHEIGDYLSTTEKEAFRNSRVNFERGVDLFHAGRYLDAGESFREALRIYSGDRGANLYLKRCMEQIYPSSGKVQPGPDLA</sequence>
<dbReference type="GO" id="GO:0006171">
    <property type="term" value="P:cAMP biosynthetic process"/>
    <property type="evidence" value="ECO:0007669"/>
    <property type="project" value="TreeGrafter"/>
</dbReference>
<feature type="transmembrane region" description="Helical" evidence="1">
    <location>
        <begin position="193"/>
        <end position="213"/>
    </location>
</feature>
<evidence type="ECO:0000313" key="4">
    <source>
        <dbReference type="Proteomes" id="UP000297453"/>
    </source>
</evidence>
<dbReference type="Gene3D" id="3.30.70.1230">
    <property type="entry name" value="Nucleotide cyclase"/>
    <property type="match status" value="1"/>
</dbReference>
<dbReference type="Pfam" id="PF07695">
    <property type="entry name" value="7TMR-DISM_7TM"/>
    <property type="match status" value="1"/>
</dbReference>
<accession>A0A4R9G160</accession>
<dbReference type="InterPro" id="IPR050697">
    <property type="entry name" value="Adenylyl/Guanylyl_Cyclase_3/4"/>
</dbReference>
<dbReference type="OrthoDB" id="338211at2"/>
<feature type="transmembrane region" description="Helical" evidence="1">
    <location>
        <begin position="310"/>
        <end position="330"/>
    </location>
</feature>
<proteinExistence type="predicted"/>
<keyword evidence="4" id="KW-1185">Reference proteome</keyword>
<protein>
    <submittedName>
        <fullName evidence="3">Adenylate/guanylate cyclase domain-containing protein</fullName>
    </submittedName>
</protein>
<dbReference type="InterPro" id="IPR001054">
    <property type="entry name" value="A/G_cyclase"/>
</dbReference>
<dbReference type="RefSeq" id="WP_135586954.1">
    <property type="nucleotide sequence ID" value="NZ_RQEP01000010.1"/>
</dbReference>
<dbReference type="PROSITE" id="PS51257">
    <property type="entry name" value="PROKAR_LIPOPROTEIN"/>
    <property type="match status" value="1"/>
</dbReference>
<dbReference type="SMART" id="SM00044">
    <property type="entry name" value="CYCc"/>
    <property type="match status" value="1"/>
</dbReference>
<evidence type="ECO:0000259" key="2">
    <source>
        <dbReference type="PROSITE" id="PS50125"/>
    </source>
</evidence>
<feature type="transmembrane region" description="Helical" evidence="1">
    <location>
        <begin position="285"/>
        <end position="304"/>
    </location>
</feature>
<dbReference type="GO" id="GO:0004016">
    <property type="term" value="F:adenylate cyclase activity"/>
    <property type="evidence" value="ECO:0007669"/>
    <property type="project" value="UniProtKB-ARBA"/>
</dbReference>
<dbReference type="InterPro" id="IPR029787">
    <property type="entry name" value="Nucleotide_cyclase"/>
</dbReference>
<dbReference type="PANTHER" id="PTHR43081:SF1">
    <property type="entry name" value="ADENYLATE CYCLASE, TERMINAL-DIFFERENTIATION SPECIFIC"/>
    <property type="match status" value="1"/>
</dbReference>
<evidence type="ECO:0000313" key="3">
    <source>
        <dbReference type="EMBL" id="TGK04933.1"/>
    </source>
</evidence>
<dbReference type="PROSITE" id="PS50125">
    <property type="entry name" value="GUANYLATE_CYCLASE_2"/>
    <property type="match status" value="1"/>
</dbReference>
<organism evidence="3 4">
    <name type="scientific">Leptospira semungkisensis</name>
    <dbReference type="NCBI Taxonomy" id="2484985"/>
    <lineage>
        <taxon>Bacteria</taxon>
        <taxon>Pseudomonadati</taxon>
        <taxon>Spirochaetota</taxon>
        <taxon>Spirochaetia</taxon>
        <taxon>Leptospirales</taxon>
        <taxon>Leptospiraceae</taxon>
        <taxon>Leptospira</taxon>
    </lineage>
</organism>
<keyword evidence="1" id="KW-1133">Transmembrane helix</keyword>
<keyword evidence="1" id="KW-0812">Transmembrane</keyword>
<gene>
    <name evidence="3" type="ORF">EHO59_08785</name>
</gene>
<feature type="transmembrane region" description="Helical" evidence="1">
    <location>
        <begin position="365"/>
        <end position="387"/>
    </location>
</feature>
<feature type="transmembrane region" description="Helical" evidence="1">
    <location>
        <begin position="220"/>
        <end position="237"/>
    </location>
</feature>
<feature type="transmembrane region" description="Helical" evidence="1">
    <location>
        <begin position="249"/>
        <end position="273"/>
    </location>
</feature>
<dbReference type="SUPFAM" id="SSF55073">
    <property type="entry name" value="Nucleotide cyclase"/>
    <property type="match status" value="1"/>
</dbReference>
<keyword evidence="1" id="KW-0472">Membrane</keyword>
<dbReference type="InterPro" id="IPR011623">
    <property type="entry name" value="7TMR_DISM_rcpt_extracell_dom1"/>
</dbReference>
<dbReference type="EMBL" id="RQEP01000010">
    <property type="protein sequence ID" value="TGK04933.1"/>
    <property type="molecule type" value="Genomic_DNA"/>
</dbReference>
<dbReference type="GO" id="GO:0035556">
    <property type="term" value="P:intracellular signal transduction"/>
    <property type="evidence" value="ECO:0007669"/>
    <property type="project" value="InterPro"/>
</dbReference>
<dbReference type="Proteomes" id="UP000297453">
    <property type="component" value="Unassembled WGS sequence"/>
</dbReference>
<dbReference type="Pfam" id="PF00211">
    <property type="entry name" value="Guanylate_cyc"/>
    <property type="match status" value="1"/>
</dbReference>
<feature type="domain" description="Guanylate cyclase" evidence="2">
    <location>
        <begin position="442"/>
        <end position="567"/>
    </location>
</feature>
<name>A0A4R9G160_9LEPT</name>